<dbReference type="Pfam" id="PF02517">
    <property type="entry name" value="Rce1-like"/>
    <property type="match status" value="1"/>
</dbReference>
<dbReference type="GO" id="GO:0080120">
    <property type="term" value="P:CAAX-box protein maturation"/>
    <property type="evidence" value="ECO:0007669"/>
    <property type="project" value="UniProtKB-ARBA"/>
</dbReference>
<dbReference type="EMBL" id="PZFQ01000016">
    <property type="protein sequence ID" value="PTI75824.1"/>
    <property type="molecule type" value="Genomic_DNA"/>
</dbReference>
<feature type="transmembrane region" description="Helical" evidence="1">
    <location>
        <begin position="68"/>
        <end position="88"/>
    </location>
</feature>
<organism evidence="3 4">
    <name type="scientific">Staphylococcus succinus</name>
    <dbReference type="NCBI Taxonomy" id="61015"/>
    <lineage>
        <taxon>Bacteria</taxon>
        <taxon>Bacillati</taxon>
        <taxon>Bacillota</taxon>
        <taxon>Bacilli</taxon>
        <taxon>Bacillales</taxon>
        <taxon>Staphylococcaceae</taxon>
        <taxon>Staphylococcus</taxon>
    </lineage>
</organism>
<evidence type="ECO:0000313" key="4">
    <source>
        <dbReference type="Proteomes" id="UP000241960"/>
    </source>
</evidence>
<dbReference type="GO" id="GO:0008237">
    <property type="term" value="F:metallopeptidase activity"/>
    <property type="evidence" value="ECO:0007669"/>
    <property type="project" value="UniProtKB-KW"/>
</dbReference>
<proteinExistence type="predicted"/>
<dbReference type="PANTHER" id="PTHR36435:SF1">
    <property type="entry name" value="CAAX AMINO TERMINAL PROTEASE FAMILY PROTEIN"/>
    <property type="match status" value="1"/>
</dbReference>
<keyword evidence="3" id="KW-0645">Protease</keyword>
<dbReference type="InterPro" id="IPR003675">
    <property type="entry name" value="Rce1/LyrA-like_dom"/>
</dbReference>
<keyword evidence="1" id="KW-0812">Transmembrane</keyword>
<accession>A0A9Q6HPI8</accession>
<keyword evidence="1" id="KW-1133">Transmembrane helix</keyword>
<evidence type="ECO:0000313" key="3">
    <source>
        <dbReference type="EMBL" id="PTI75824.1"/>
    </source>
</evidence>
<comment type="caution">
    <text evidence="3">The sequence shown here is derived from an EMBL/GenBank/DDBJ whole genome shotgun (WGS) entry which is preliminary data.</text>
</comment>
<feature type="transmembrane region" description="Helical" evidence="1">
    <location>
        <begin position="156"/>
        <end position="177"/>
    </location>
</feature>
<feature type="transmembrane region" description="Helical" evidence="1">
    <location>
        <begin position="189"/>
        <end position="208"/>
    </location>
</feature>
<feature type="transmembrane region" description="Helical" evidence="1">
    <location>
        <begin position="238"/>
        <end position="257"/>
    </location>
</feature>
<feature type="domain" description="CAAX prenyl protease 2/Lysostaphin resistance protein A-like" evidence="2">
    <location>
        <begin position="157"/>
        <end position="250"/>
    </location>
</feature>
<dbReference type="InterPro" id="IPR052710">
    <property type="entry name" value="CAAX_protease"/>
</dbReference>
<feature type="transmembrane region" description="Helical" evidence="1">
    <location>
        <begin position="214"/>
        <end position="231"/>
    </location>
</feature>
<dbReference type="GO" id="GO:0004175">
    <property type="term" value="F:endopeptidase activity"/>
    <property type="evidence" value="ECO:0007669"/>
    <property type="project" value="UniProtKB-ARBA"/>
</dbReference>
<protein>
    <submittedName>
        <fullName evidence="3">CPBP family intramembrane metalloprotease</fullName>
    </submittedName>
</protein>
<dbReference type="RefSeq" id="WP_073505601.1">
    <property type="nucleotide sequence ID" value="NZ_CP018199.1"/>
</dbReference>
<evidence type="ECO:0000259" key="2">
    <source>
        <dbReference type="Pfam" id="PF02517"/>
    </source>
</evidence>
<dbReference type="AlphaFoldDB" id="A0A9Q6HPI8"/>
<dbReference type="Proteomes" id="UP000241960">
    <property type="component" value="Unassembled WGS sequence"/>
</dbReference>
<gene>
    <name evidence="3" type="ORF">BU058_06150</name>
</gene>
<dbReference type="PANTHER" id="PTHR36435">
    <property type="entry name" value="SLR1288 PROTEIN"/>
    <property type="match status" value="1"/>
</dbReference>
<reference evidence="3 4" key="1">
    <citation type="journal article" date="2016" name="Front. Microbiol.">
        <title>Comprehensive Phylogenetic Analysis of Bovine Non-aureus Staphylococci Species Based on Whole-Genome Sequencing.</title>
        <authorList>
            <person name="Naushad S."/>
            <person name="Barkema H.W."/>
            <person name="Luby C."/>
            <person name="Condas L.A."/>
            <person name="Nobrega D.B."/>
            <person name="Carson D.A."/>
            <person name="De Buck J."/>
        </authorList>
    </citation>
    <scope>NUCLEOTIDE SEQUENCE [LARGE SCALE GENOMIC DNA]</scope>
    <source>
        <strain evidence="3 4">SNUC 1231</strain>
    </source>
</reference>
<evidence type="ECO:0000256" key="1">
    <source>
        <dbReference type="SAM" id="Phobius"/>
    </source>
</evidence>
<keyword evidence="3" id="KW-0378">Hydrolase</keyword>
<feature type="transmembrane region" description="Helical" evidence="1">
    <location>
        <begin position="108"/>
        <end position="126"/>
    </location>
</feature>
<name>A0A9Q6HPI8_9STAP</name>
<keyword evidence="1" id="KW-0472">Membrane</keyword>
<sequence length="259" mass="29734">MTEQLKQQRHVTDEMNIWRQNKVVKKDFWLIPIYIITYTIIPTMLFLFLYIIMLALNMKNEALVSTNTVTILGGLLAEIIILLSFYAFHHKEGIAYIGIKRFKNVTRYILLIIATYMFIIILSPIYEWLITFLPKALQYGVTENQKEINGMFKEKWLLPLVFLDIVILTPMIEELLFRHLIIHELGKKITYSLAAMLSVILFASIHVLGATSPFEIGGYIIIATGLVFVYLKSGMNLAVSISLHALINFISFIATIVSK</sequence>
<feature type="transmembrane region" description="Helical" evidence="1">
    <location>
        <begin position="28"/>
        <end position="56"/>
    </location>
</feature>
<keyword evidence="3" id="KW-0482">Metalloprotease</keyword>